<dbReference type="eggNOG" id="COG1028">
    <property type="taxonomic scope" value="Bacteria"/>
</dbReference>
<dbReference type="FunFam" id="3.40.50.720:FF:000037">
    <property type="entry name" value="3-oxoacyl-[acyl-carrier-protein] reductase FabG"/>
    <property type="match status" value="1"/>
</dbReference>
<feature type="binding site" evidence="12">
    <location>
        <position position="188"/>
    </location>
    <ligand>
        <name>NADP(+)</name>
        <dbReference type="ChEBI" id="CHEBI:58349"/>
    </ligand>
</feature>
<dbReference type="STRING" id="525904.Tter_0012"/>
<dbReference type="PRINTS" id="PR00080">
    <property type="entry name" value="SDRFAMILY"/>
</dbReference>
<dbReference type="GO" id="GO:0051287">
    <property type="term" value="F:NAD binding"/>
    <property type="evidence" value="ECO:0007669"/>
    <property type="project" value="UniProtKB-UniRule"/>
</dbReference>
<dbReference type="UniPathway" id="UPA00094"/>
<evidence type="ECO:0000256" key="5">
    <source>
        <dbReference type="ARBA" id="ARBA00022832"/>
    </source>
</evidence>
<sequence length="248" mass="26037">MDLEGKVALVTGGSRGIGRATAIKLASLGARVVVNYNRSKEAAEEVVRAISEAGGEAVASPGDVSTKEGAENAVNTALNTWGKIDILVNNAGITRDTLLMRMSEEDWEAVIDTNLKGAYLCSKLAVRSMLRNRWGRIINISSVVGLVGNVGQANYASAKAGLLGLTKSIAREFGSKNITANAIAPGYIETDIVAVLSEDIKKAILSQIPAGRYGKPEEVAELVAFLASDKAAYINGQTINIDGGMVMI</sequence>
<comment type="catalytic activity">
    <reaction evidence="10 13">
        <text>a (3R)-hydroxyacyl-[ACP] + NADP(+) = a 3-oxoacyl-[ACP] + NADPH + H(+)</text>
        <dbReference type="Rhea" id="RHEA:17397"/>
        <dbReference type="Rhea" id="RHEA-COMP:9916"/>
        <dbReference type="Rhea" id="RHEA-COMP:9945"/>
        <dbReference type="ChEBI" id="CHEBI:15378"/>
        <dbReference type="ChEBI" id="CHEBI:57783"/>
        <dbReference type="ChEBI" id="CHEBI:58349"/>
        <dbReference type="ChEBI" id="CHEBI:78776"/>
        <dbReference type="ChEBI" id="CHEBI:78827"/>
        <dbReference type="EC" id="1.1.1.100"/>
    </reaction>
</comment>
<dbReference type="PANTHER" id="PTHR42879">
    <property type="entry name" value="3-OXOACYL-(ACYL-CARRIER-PROTEIN) REDUCTASE"/>
    <property type="match status" value="1"/>
</dbReference>
<evidence type="ECO:0000259" key="14">
    <source>
        <dbReference type="SMART" id="SM00822"/>
    </source>
</evidence>
<evidence type="ECO:0000313" key="16">
    <source>
        <dbReference type="Proteomes" id="UP000000323"/>
    </source>
</evidence>
<organism evidence="15 16">
    <name type="scientific">Thermobaculum terrenum (strain ATCC BAA-798 / CCMEE 7001 / YNP1)</name>
    <dbReference type="NCBI Taxonomy" id="525904"/>
    <lineage>
        <taxon>Bacteria</taxon>
        <taxon>Bacillati</taxon>
        <taxon>Chloroflexota</taxon>
        <taxon>Chloroflexia</taxon>
        <taxon>Candidatus Thermobaculales</taxon>
        <taxon>Candidatus Thermobaculaceae</taxon>
        <taxon>Thermobaculum</taxon>
    </lineage>
</organism>
<dbReference type="InterPro" id="IPR011284">
    <property type="entry name" value="3oxo_ACP_reduc"/>
</dbReference>
<dbReference type="PRINTS" id="PR00081">
    <property type="entry name" value="GDHRDH"/>
</dbReference>
<dbReference type="PROSITE" id="PS00061">
    <property type="entry name" value="ADH_SHORT"/>
    <property type="match status" value="1"/>
</dbReference>
<dbReference type="SUPFAM" id="SSF51735">
    <property type="entry name" value="NAD(P)-binding Rossmann-fold domains"/>
    <property type="match status" value="1"/>
</dbReference>
<dbReference type="InterPro" id="IPR020904">
    <property type="entry name" value="Sc_DH/Rdtase_CS"/>
</dbReference>
<keyword evidence="4 13" id="KW-0444">Lipid biosynthesis</keyword>
<dbReference type="SMART" id="SM00822">
    <property type="entry name" value="PKS_KR"/>
    <property type="match status" value="1"/>
</dbReference>
<comment type="similarity">
    <text evidence="2 13">Belongs to the short-chain dehydrogenases/reductases (SDR) family.</text>
</comment>
<reference evidence="16" key="1">
    <citation type="journal article" date="2010" name="Stand. Genomic Sci.">
        <title>Complete genome sequence of 'Thermobaculum terrenum' type strain (YNP1).</title>
        <authorList>
            <person name="Kiss H."/>
            <person name="Cleland D."/>
            <person name="Lapidus A."/>
            <person name="Lucas S."/>
            <person name="Glavina Del Rio T."/>
            <person name="Nolan M."/>
            <person name="Tice H."/>
            <person name="Han C."/>
            <person name="Goodwin L."/>
            <person name="Pitluck S."/>
            <person name="Liolios K."/>
            <person name="Ivanova N."/>
            <person name="Mavromatis K."/>
            <person name="Ovchinnikova G."/>
            <person name="Pati A."/>
            <person name="Chen A."/>
            <person name="Palaniappan K."/>
            <person name="Land M."/>
            <person name="Hauser L."/>
            <person name="Chang Y."/>
            <person name="Jeffries C."/>
            <person name="Lu M."/>
            <person name="Brettin T."/>
            <person name="Detter J."/>
            <person name="Goker M."/>
            <person name="Tindall B."/>
            <person name="Beck B."/>
            <person name="McDermott T."/>
            <person name="Woyke T."/>
            <person name="Bristow J."/>
            <person name="Eisen J."/>
            <person name="Markowitz V."/>
            <person name="Hugenholtz P."/>
            <person name="Kyrpides N."/>
            <person name="Klenk H."/>
            <person name="Cheng J."/>
        </authorList>
    </citation>
    <scope>NUCLEOTIDE SEQUENCE [LARGE SCALE GENOMIC DNA]</scope>
    <source>
        <strain evidence="16">ATCC BAA-798 / YNP1</strain>
    </source>
</reference>
<dbReference type="NCBIfam" id="NF005559">
    <property type="entry name" value="PRK07231.1"/>
    <property type="match status" value="1"/>
</dbReference>
<keyword evidence="5 13" id="KW-0276">Fatty acid metabolism</keyword>
<dbReference type="HOGENOM" id="CLU_010194_1_3_0"/>
<comment type="pathway">
    <text evidence="1 13">Lipid metabolism; fatty acid biosynthesis.</text>
</comment>
<name>D1CDC9_THET1</name>
<dbReference type="InterPro" id="IPR057326">
    <property type="entry name" value="KR_dom"/>
</dbReference>
<keyword evidence="8 13" id="KW-0443">Lipid metabolism</keyword>
<protein>
    <recommendedName>
        <fullName evidence="3 13">3-oxoacyl-[acyl-carrier-protein] reductase</fullName>
        <ecNumber evidence="3 13">1.1.1.100</ecNumber>
    </recommendedName>
</protein>
<evidence type="ECO:0000256" key="9">
    <source>
        <dbReference type="ARBA" id="ARBA00023160"/>
    </source>
</evidence>
<evidence type="ECO:0000313" key="15">
    <source>
        <dbReference type="EMBL" id="ACZ40935.1"/>
    </source>
</evidence>
<accession>D1CDC9</accession>
<evidence type="ECO:0000256" key="2">
    <source>
        <dbReference type="ARBA" id="ARBA00006484"/>
    </source>
</evidence>
<dbReference type="RefSeq" id="WP_012873970.1">
    <property type="nucleotide sequence ID" value="NC_013525.1"/>
</dbReference>
<dbReference type="AlphaFoldDB" id="D1CDC9"/>
<dbReference type="InterPro" id="IPR050259">
    <property type="entry name" value="SDR"/>
</dbReference>
<dbReference type="GO" id="GO:0006633">
    <property type="term" value="P:fatty acid biosynthetic process"/>
    <property type="evidence" value="ECO:0007669"/>
    <property type="project" value="UniProtKB-UniPathway"/>
</dbReference>
<dbReference type="EC" id="1.1.1.100" evidence="3 13"/>
<evidence type="ECO:0000256" key="3">
    <source>
        <dbReference type="ARBA" id="ARBA00012948"/>
    </source>
</evidence>
<evidence type="ECO:0000256" key="10">
    <source>
        <dbReference type="ARBA" id="ARBA00048508"/>
    </source>
</evidence>
<dbReference type="InterPro" id="IPR036291">
    <property type="entry name" value="NAD(P)-bd_dom_sf"/>
</dbReference>
<keyword evidence="6 12" id="KW-0521">NADP</keyword>
<dbReference type="NCBIfam" id="TIGR01830">
    <property type="entry name" value="3oxo_ACP_reduc"/>
    <property type="match status" value="1"/>
</dbReference>
<comment type="function">
    <text evidence="13">Catalyzes the NADPH-dependent reduction of beta-ketoacyl-ACP substrates to beta-hydroxyacyl-ACP products, the first reductive step in the elongation cycle of fatty acid biosynthesis.</text>
</comment>
<evidence type="ECO:0000256" key="4">
    <source>
        <dbReference type="ARBA" id="ARBA00022516"/>
    </source>
</evidence>
<evidence type="ECO:0000256" key="12">
    <source>
        <dbReference type="PIRSR" id="PIRSR611284-2"/>
    </source>
</evidence>
<dbReference type="Gene3D" id="3.40.50.720">
    <property type="entry name" value="NAD(P)-binding Rossmann-like Domain"/>
    <property type="match status" value="1"/>
</dbReference>
<keyword evidence="16" id="KW-1185">Reference proteome</keyword>
<feature type="active site" description="Proton acceptor" evidence="11">
    <location>
        <position position="155"/>
    </location>
</feature>
<feature type="domain" description="Ketoreductase" evidence="14">
    <location>
        <begin position="6"/>
        <end position="186"/>
    </location>
</feature>
<keyword evidence="9 13" id="KW-0275">Fatty acid biosynthesis</keyword>
<dbReference type="NCBIfam" id="NF009466">
    <property type="entry name" value="PRK12826.1-2"/>
    <property type="match status" value="1"/>
</dbReference>
<evidence type="ECO:0000256" key="7">
    <source>
        <dbReference type="ARBA" id="ARBA00023002"/>
    </source>
</evidence>
<dbReference type="OrthoDB" id="9804774at2"/>
<dbReference type="KEGG" id="ttr:Tter_0012"/>
<evidence type="ECO:0000256" key="1">
    <source>
        <dbReference type="ARBA" id="ARBA00005194"/>
    </source>
</evidence>
<evidence type="ECO:0000256" key="13">
    <source>
        <dbReference type="RuleBase" id="RU366074"/>
    </source>
</evidence>
<feature type="binding site" evidence="12">
    <location>
        <begin position="12"/>
        <end position="15"/>
    </location>
    <ligand>
        <name>NADP(+)</name>
        <dbReference type="ChEBI" id="CHEBI:58349"/>
    </ligand>
</feature>
<dbReference type="EMBL" id="CP001825">
    <property type="protein sequence ID" value="ACZ40935.1"/>
    <property type="molecule type" value="Genomic_DNA"/>
</dbReference>
<gene>
    <name evidence="15" type="ordered locus">Tter_0012</name>
</gene>
<feature type="binding site" evidence="12">
    <location>
        <begin position="155"/>
        <end position="159"/>
    </location>
    <ligand>
        <name>NADP(+)</name>
        <dbReference type="ChEBI" id="CHEBI:58349"/>
    </ligand>
</feature>
<dbReference type="Pfam" id="PF13561">
    <property type="entry name" value="adh_short_C2"/>
    <property type="match status" value="1"/>
</dbReference>
<dbReference type="PANTHER" id="PTHR42879:SF2">
    <property type="entry name" value="3-OXOACYL-[ACYL-CARRIER-PROTEIN] REDUCTASE FABG"/>
    <property type="match status" value="1"/>
</dbReference>
<dbReference type="GO" id="GO:0004316">
    <property type="term" value="F:3-oxoacyl-[acyl-carrier-protein] reductase (NADPH) activity"/>
    <property type="evidence" value="ECO:0007669"/>
    <property type="project" value="UniProtKB-UniRule"/>
</dbReference>
<evidence type="ECO:0000256" key="8">
    <source>
        <dbReference type="ARBA" id="ARBA00023098"/>
    </source>
</evidence>
<dbReference type="InterPro" id="IPR002347">
    <property type="entry name" value="SDR_fam"/>
</dbReference>
<keyword evidence="7 13" id="KW-0560">Oxidoreductase</keyword>
<feature type="binding site" evidence="12">
    <location>
        <position position="90"/>
    </location>
    <ligand>
        <name>NADP(+)</name>
        <dbReference type="ChEBI" id="CHEBI:58349"/>
    </ligand>
</feature>
<evidence type="ECO:0000256" key="6">
    <source>
        <dbReference type="ARBA" id="ARBA00022857"/>
    </source>
</evidence>
<evidence type="ECO:0000256" key="11">
    <source>
        <dbReference type="PIRSR" id="PIRSR611284-1"/>
    </source>
</evidence>
<dbReference type="CDD" id="cd05333">
    <property type="entry name" value="BKR_SDR_c"/>
    <property type="match status" value="1"/>
</dbReference>
<proteinExistence type="inferred from homology"/>
<comment type="subunit">
    <text evidence="13">Homotetramer.</text>
</comment>
<dbReference type="Proteomes" id="UP000000323">
    <property type="component" value="Chromosome 1"/>
</dbReference>